<name>A0A7C8JBG6_ORBOL</name>
<organism evidence="1 2">
    <name type="scientific">Orbilia oligospora</name>
    <name type="common">Nematode-trapping fungus</name>
    <name type="synonym">Arthrobotrys oligospora</name>
    <dbReference type="NCBI Taxonomy" id="2813651"/>
    <lineage>
        <taxon>Eukaryota</taxon>
        <taxon>Fungi</taxon>
        <taxon>Dikarya</taxon>
        <taxon>Ascomycota</taxon>
        <taxon>Pezizomycotina</taxon>
        <taxon>Orbiliomycetes</taxon>
        <taxon>Orbiliales</taxon>
        <taxon>Orbiliaceae</taxon>
        <taxon>Orbilia</taxon>
    </lineage>
</organism>
<reference evidence="1 2" key="1">
    <citation type="submission" date="2019-06" db="EMBL/GenBank/DDBJ databases">
        <authorList>
            <person name="Palmer J.M."/>
        </authorList>
    </citation>
    <scope>NUCLEOTIDE SEQUENCE [LARGE SCALE GENOMIC DNA]</scope>
    <source>
        <strain evidence="1 2">TWF102</strain>
    </source>
</reference>
<sequence length="69" mass="7538">MVVQLSSSRGTTALFDFETKKDMDTAVYLPAWNTDTRSLSFLAGLVGGLVPWIRGIALQPMHININSIA</sequence>
<protein>
    <submittedName>
        <fullName evidence="1">Uncharacterized protein</fullName>
    </submittedName>
</protein>
<evidence type="ECO:0000313" key="1">
    <source>
        <dbReference type="EMBL" id="KAF3108547.1"/>
    </source>
</evidence>
<comment type="caution">
    <text evidence="1">The sequence shown here is derived from an EMBL/GenBank/DDBJ whole genome shotgun (WGS) entry which is preliminary data.</text>
</comment>
<dbReference type="Proteomes" id="UP000475325">
    <property type="component" value="Unassembled WGS sequence"/>
</dbReference>
<dbReference type="AlphaFoldDB" id="A0A7C8JBG6"/>
<evidence type="ECO:0000313" key="2">
    <source>
        <dbReference type="Proteomes" id="UP000475325"/>
    </source>
</evidence>
<gene>
    <name evidence="1" type="ORF">TWF102_010674</name>
</gene>
<proteinExistence type="predicted"/>
<dbReference type="EMBL" id="WIQW01000008">
    <property type="protein sequence ID" value="KAF3108547.1"/>
    <property type="molecule type" value="Genomic_DNA"/>
</dbReference>
<accession>A0A7C8JBG6</accession>